<evidence type="ECO:0000256" key="1">
    <source>
        <dbReference type="SAM" id="Coils"/>
    </source>
</evidence>
<organism evidence="3 4">
    <name type="scientific">Drosophila arizonae</name>
    <name type="common">Fruit fly</name>
    <dbReference type="NCBI Taxonomy" id="7263"/>
    <lineage>
        <taxon>Eukaryota</taxon>
        <taxon>Metazoa</taxon>
        <taxon>Ecdysozoa</taxon>
        <taxon>Arthropoda</taxon>
        <taxon>Hexapoda</taxon>
        <taxon>Insecta</taxon>
        <taxon>Pterygota</taxon>
        <taxon>Neoptera</taxon>
        <taxon>Endopterygota</taxon>
        <taxon>Diptera</taxon>
        <taxon>Brachycera</taxon>
        <taxon>Muscomorpha</taxon>
        <taxon>Ephydroidea</taxon>
        <taxon>Drosophilidae</taxon>
        <taxon>Drosophila</taxon>
    </lineage>
</organism>
<keyword evidence="3" id="KW-1185">Reference proteome</keyword>
<reference evidence="4" key="3">
    <citation type="submission" date="2025-08" db="UniProtKB">
        <authorList>
            <consortium name="RefSeq"/>
        </authorList>
    </citation>
    <scope>IDENTIFICATION</scope>
    <source>
        <tissue evidence="4">Whole organism</tissue>
    </source>
</reference>
<dbReference type="Pfam" id="PF05335">
    <property type="entry name" value="DUF745"/>
    <property type="match status" value="1"/>
</dbReference>
<dbReference type="Proteomes" id="UP000694904">
    <property type="component" value="Chromosome X"/>
</dbReference>
<feature type="region of interest" description="Disordered" evidence="2">
    <location>
        <begin position="1"/>
        <end position="25"/>
    </location>
</feature>
<evidence type="ECO:0000256" key="2">
    <source>
        <dbReference type="SAM" id="MobiDB-lite"/>
    </source>
</evidence>
<reference evidence="3" key="2">
    <citation type="journal article" date="2016" name="G3 (Bethesda)">
        <title>Genome Evolution in Three Species of Cactophilic Drosophila.</title>
        <authorList>
            <person name="Sanchez-Flores A."/>
            <person name="Penazola F."/>
            <person name="Carpinteyro-Ponce J."/>
            <person name="Nazario-Yepiz N."/>
            <person name="Abreu-Goodger C."/>
            <person name="Machado C.A."/>
            <person name="Markow T.A."/>
        </authorList>
    </citation>
    <scope>NUCLEOTIDE SEQUENCE [LARGE SCALE GENOMIC DNA]</scope>
</reference>
<accession>A0ABM1PQB7</accession>
<evidence type="ECO:0000313" key="4">
    <source>
        <dbReference type="RefSeq" id="XP_017869403.1"/>
    </source>
</evidence>
<feature type="coiled-coil region" evidence="1">
    <location>
        <begin position="79"/>
        <end position="134"/>
    </location>
</feature>
<dbReference type="GeneID" id="108618009"/>
<sequence>MTPSRNFDSGIEIANSNSSSSSNMSDHASVAANIAVKAAQVATAANDAQSNAAECAAKEVRIQLAEKAVQASKAVQAVLEGKRALLEKIEKELNAADDLLGKLRSSLYNSEKTAEKTECAAKKAEEDLARLSEIVQLLGGNVADVNALNEQAQNDYSDKLQMLMAATDRSKRIQKDIICARDEYQQVKEAAYQAACAAVQAKQKAARTVAFDSGAIPTAQLRRRRRRQQHPFWSETIFF</sequence>
<gene>
    <name evidence="4" type="primary">LOC108618009</name>
</gene>
<feature type="compositionally biased region" description="Low complexity" evidence="2">
    <location>
        <begin position="15"/>
        <end position="25"/>
    </location>
</feature>
<dbReference type="InterPro" id="IPR007999">
    <property type="entry name" value="DUF745"/>
</dbReference>
<evidence type="ECO:0000313" key="3">
    <source>
        <dbReference type="Proteomes" id="UP000694904"/>
    </source>
</evidence>
<dbReference type="PANTHER" id="PTHR37161">
    <property type="entry name" value="HDC10475"/>
    <property type="match status" value="1"/>
</dbReference>
<name>A0ABM1PQB7_DROAR</name>
<reference evidence="3" key="1">
    <citation type="journal article" date="1997" name="Nucleic Acids Res.">
        <title>tRNAscan-SE: a program for improved detection of transfer RNA genes in genomic sequence.</title>
        <authorList>
            <person name="Lowe T.M."/>
            <person name="Eddy S.R."/>
        </authorList>
    </citation>
    <scope>NUCLEOTIDE SEQUENCE [LARGE SCALE GENOMIC DNA]</scope>
</reference>
<dbReference type="PANTHER" id="PTHR37161:SF2">
    <property type="entry name" value="AT11648P-RELATED"/>
    <property type="match status" value="1"/>
</dbReference>
<keyword evidence="1" id="KW-0175">Coiled coil</keyword>
<dbReference type="RefSeq" id="XP_017869403.1">
    <property type="nucleotide sequence ID" value="XM_018013914.1"/>
</dbReference>
<protein>
    <submittedName>
        <fullName evidence="4">Uncharacterized protein LOC108618009</fullName>
    </submittedName>
</protein>
<proteinExistence type="predicted"/>